<dbReference type="OrthoDB" id="276515at2759"/>
<dbReference type="EMBL" id="JAABOJ010000011">
    <property type="protein sequence ID" value="KAF3283284.1"/>
    <property type="molecule type" value="Genomic_DNA"/>
</dbReference>
<sequence length="534" mass="58325">MVRYYVTIGKKEKIMLLPSILSTALSVLLFLSPTLTHAIALPASQPPVYEGTLSLIADTTGSKELTFSYSIVSSAKNNWVGIYPASGGGPVEEKYVSNSLVWKYIPDTTNGIVKLDVGSLANGEYIAFLLAKDGYKWLSKPVYVSLQNNNNGGNGNNVVGFLVETVTLKNGRQGDGYSAKIAGLVTPGYKPRFEKLSGDGWVSVSADGVISGVPDRARDSTITIRATIPTTGQSSTLKAMIPVKRSGSSLVPDLKVMTFNLWWGGTYVNNYHAKQIKFIISTNVDIIGLQEAHGGHVQRLADALGWYFWQPKSGDLGIISRYPIVEDYGLANASGGVRISLDGTDQQVNFWNMHLGYDPYGPYDFCFDKMSVEKVLQREAQSGRTPQIVDTLKAMGPQIRQAWNIPVILVGDANAPSHLDWTEELRSKNCGYANIPWPTSTKPAEVGLIDSFRIANPNPVEVPGITWSPIYPFHNGGTGKVEPQDRIDFIYHTGSRLQVVESKSLVVGRPGVHGSHRDNEWTSDHAVVVTSYKL</sequence>
<organism evidence="2 3">
    <name type="scientific">Orbilia oligospora</name>
    <name type="common">Nematode-trapping fungus</name>
    <name type="synonym">Arthrobotrys oligospora</name>
    <dbReference type="NCBI Taxonomy" id="2813651"/>
    <lineage>
        <taxon>Eukaryota</taxon>
        <taxon>Fungi</taxon>
        <taxon>Dikarya</taxon>
        <taxon>Ascomycota</taxon>
        <taxon>Pezizomycotina</taxon>
        <taxon>Orbiliomycetes</taxon>
        <taxon>Orbiliales</taxon>
        <taxon>Orbiliaceae</taxon>
        <taxon>Orbilia</taxon>
    </lineage>
</organism>
<evidence type="ECO:0000259" key="1">
    <source>
        <dbReference type="Pfam" id="PF03372"/>
    </source>
</evidence>
<dbReference type="Gene3D" id="3.60.10.10">
    <property type="entry name" value="Endonuclease/exonuclease/phosphatase"/>
    <property type="match status" value="1"/>
</dbReference>
<accession>A0A7C8VRB1</accession>
<dbReference type="GO" id="GO:0003824">
    <property type="term" value="F:catalytic activity"/>
    <property type="evidence" value="ECO:0007669"/>
    <property type="project" value="InterPro"/>
</dbReference>
<proteinExistence type="predicted"/>
<evidence type="ECO:0000313" key="2">
    <source>
        <dbReference type="EMBL" id="KAF3283284.1"/>
    </source>
</evidence>
<dbReference type="Pfam" id="PF03372">
    <property type="entry name" value="Exo_endo_phos"/>
    <property type="match status" value="1"/>
</dbReference>
<dbReference type="PANTHER" id="PTHR41349">
    <property type="match status" value="1"/>
</dbReference>
<dbReference type="AlphaFoldDB" id="A0A7C8VRB1"/>
<name>A0A7C8VRB1_ORBOL</name>
<dbReference type="SUPFAM" id="SSF56219">
    <property type="entry name" value="DNase I-like"/>
    <property type="match status" value="1"/>
</dbReference>
<feature type="domain" description="Endonuclease/exonuclease/phosphatase" evidence="1">
    <location>
        <begin position="257"/>
        <end position="525"/>
    </location>
</feature>
<gene>
    <name evidence="2" type="ORF">TWF970_001263</name>
</gene>
<evidence type="ECO:0000313" key="3">
    <source>
        <dbReference type="Proteomes" id="UP000474640"/>
    </source>
</evidence>
<dbReference type="PANTHER" id="PTHR41349:SF1">
    <property type="entry name" value="PROTEIN CBG08683"/>
    <property type="match status" value="1"/>
</dbReference>
<comment type="caution">
    <text evidence="2">The sequence shown here is derived from an EMBL/GenBank/DDBJ whole genome shotgun (WGS) entry which is preliminary data.</text>
</comment>
<protein>
    <recommendedName>
        <fullName evidence="1">Endonuclease/exonuclease/phosphatase domain-containing protein</fullName>
    </recommendedName>
</protein>
<dbReference type="InterPro" id="IPR005135">
    <property type="entry name" value="Endo/exonuclease/phosphatase"/>
</dbReference>
<dbReference type="InterPro" id="IPR036691">
    <property type="entry name" value="Endo/exonu/phosph_ase_sf"/>
</dbReference>
<dbReference type="Proteomes" id="UP000474640">
    <property type="component" value="Unassembled WGS sequence"/>
</dbReference>
<reference evidence="2 3" key="1">
    <citation type="submission" date="2020-01" db="EMBL/GenBank/DDBJ databases">
        <authorList>
            <person name="Palmer J.M."/>
        </authorList>
    </citation>
    <scope>NUCLEOTIDE SEQUENCE [LARGE SCALE GENOMIC DNA]</scope>
    <source>
        <strain evidence="2 3">TWF970</strain>
    </source>
</reference>